<dbReference type="InterPro" id="IPR018686">
    <property type="entry name" value="DUF2175"/>
</dbReference>
<dbReference type="InterPro" id="IPR009078">
    <property type="entry name" value="Ferritin-like_SF"/>
</dbReference>
<accession>A0A0U2Y221</accession>
<dbReference type="SUPFAM" id="SSF47240">
    <property type="entry name" value="Ferritin-like"/>
    <property type="match status" value="1"/>
</dbReference>
<dbReference type="Proteomes" id="UP000060043">
    <property type="component" value="Chromosome"/>
</dbReference>
<gene>
    <name evidence="1" type="ORF">ATY89_06370</name>
    <name evidence="2" type="ORF">ATZ20_09395</name>
</gene>
<protein>
    <recommendedName>
        <fullName evidence="5">DUF2175 domain-containing protein</fullName>
    </recommendedName>
</protein>
<proteinExistence type="predicted"/>
<dbReference type="Pfam" id="PF09943">
    <property type="entry name" value="DUF2175"/>
    <property type="match status" value="1"/>
</dbReference>
<evidence type="ECO:0000313" key="3">
    <source>
        <dbReference type="Proteomes" id="UP000060043"/>
    </source>
</evidence>
<evidence type="ECO:0008006" key="5">
    <source>
        <dbReference type="Google" id="ProtNLM"/>
    </source>
</evidence>
<name>A0A0U2Y221_9CREN</name>
<evidence type="ECO:0000313" key="2">
    <source>
        <dbReference type="EMBL" id="ALU32334.1"/>
    </source>
</evidence>
<dbReference type="GeneID" id="14552857"/>
<dbReference type="Gene3D" id="6.10.140.1960">
    <property type="match status" value="1"/>
</dbReference>
<organism evidence="1 4">
    <name type="scientific">Sulfolobus acidocaldarius</name>
    <dbReference type="NCBI Taxonomy" id="2285"/>
    <lineage>
        <taxon>Archaea</taxon>
        <taxon>Thermoproteota</taxon>
        <taxon>Thermoprotei</taxon>
        <taxon>Sulfolobales</taxon>
        <taxon>Sulfolobaceae</taxon>
        <taxon>Sulfolobus</taxon>
    </lineage>
</organism>
<dbReference type="AlphaFoldDB" id="A0A0U2Y221"/>
<dbReference type="PaxDb" id="1435377-SUSAZ_11060"/>
<dbReference type="OMA" id="HYTCFRE"/>
<dbReference type="RefSeq" id="WP_011279132.1">
    <property type="nucleotide sequence ID" value="NZ_BHWZ01000006.1"/>
</dbReference>
<dbReference type="OrthoDB" id="57156at2157"/>
<evidence type="ECO:0000313" key="1">
    <source>
        <dbReference type="EMBL" id="ALU29601.1"/>
    </source>
</evidence>
<reference evidence="3 4" key="1">
    <citation type="submission" date="2015-12" db="EMBL/GenBank/DDBJ databases">
        <title>A stable core within a dynamic pangenome in Sulfolobus acidocaldarius.</title>
        <authorList>
            <person name="Anderson R."/>
            <person name="Kouris A."/>
            <person name="Seward C."/>
            <person name="Campbell K."/>
            <person name="Whitaker R."/>
        </authorList>
    </citation>
    <scope>NUCLEOTIDE SEQUENCE [LARGE SCALE GENOMIC DNA]</scope>
    <source>
        <strain evidence="1 4">GG12-C01-09</strain>
        <strain evidence="2 3">NG05B_CO5_07</strain>
    </source>
</reference>
<dbReference type="GO" id="GO:0006879">
    <property type="term" value="P:intracellular iron ion homeostasis"/>
    <property type="evidence" value="ECO:0007669"/>
    <property type="project" value="UniProtKB-KW"/>
</dbReference>
<sequence length="111" mass="12810">MSRPQTKWNCGLCGKPIYWDELFTFMSNKAVVHYTCFKEKASSTSKVDKDVMKVILDSLEDELNKIVVYKQRLSKVNDEEIKKVLDQTEKDAEKNAALFTRLVEKMSNVLG</sequence>
<dbReference type="GO" id="GO:0046872">
    <property type="term" value="F:metal ion binding"/>
    <property type="evidence" value="ECO:0007669"/>
    <property type="project" value="UniProtKB-KW"/>
</dbReference>
<evidence type="ECO:0000313" key="4">
    <source>
        <dbReference type="Proteomes" id="UP000065473"/>
    </source>
</evidence>
<dbReference type="Proteomes" id="UP000065473">
    <property type="component" value="Chromosome"/>
</dbReference>
<dbReference type="EMBL" id="CP013694">
    <property type="protein sequence ID" value="ALU29601.1"/>
    <property type="molecule type" value="Genomic_DNA"/>
</dbReference>
<dbReference type="EMBL" id="CP013695">
    <property type="protein sequence ID" value="ALU32334.1"/>
    <property type="molecule type" value="Genomic_DNA"/>
</dbReference>